<dbReference type="PANTHER" id="PTHR30251">
    <property type="entry name" value="PILUS ASSEMBLY CHAPERONE"/>
    <property type="match status" value="1"/>
</dbReference>
<dbReference type="InterPro" id="IPR036316">
    <property type="entry name" value="Pili_assmbl_chap_C_dom_sf"/>
</dbReference>
<dbReference type="SUPFAM" id="SSF49584">
    <property type="entry name" value="Periplasmic chaperone C-domain"/>
    <property type="match status" value="1"/>
</dbReference>
<evidence type="ECO:0000256" key="6">
    <source>
        <dbReference type="ARBA" id="ARBA00023186"/>
    </source>
</evidence>
<evidence type="ECO:0000256" key="8">
    <source>
        <dbReference type="RuleBase" id="RU003918"/>
    </source>
</evidence>
<dbReference type="PRINTS" id="PR00969">
    <property type="entry name" value="CHAPERONPILI"/>
</dbReference>
<organism evidence="12 13">
    <name type="scientific">Klebsiella aerogenes (strain ATCC 13048 / DSM 30053 / CCUG 1429 / JCM 1235 / KCTC 2190 / NBRC 13534 / NCIMB 10102 / NCTC 10006 / CDC 819-56)</name>
    <name type="common">Enterobacter aerogenes</name>
    <dbReference type="NCBI Taxonomy" id="1028307"/>
    <lineage>
        <taxon>Bacteria</taxon>
        <taxon>Pseudomonadati</taxon>
        <taxon>Pseudomonadota</taxon>
        <taxon>Gammaproteobacteria</taxon>
        <taxon>Enterobacterales</taxon>
        <taxon>Enterobacteriaceae</taxon>
        <taxon>Klebsiella/Raoultella group</taxon>
        <taxon>Klebsiella</taxon>
    </lineage>
</organism>
<dbReference type="PATRIC" id="fig|1028307.3.peg.353"/>
<dbReference type="Pfam" id="PF02753">
    <property type="entry name" value="PapD_C"/>
    <property type="match status" value="1"/>
</dbReference>
<evidence type="ECO:0000256" key="9">
    <source>
        <dbReference type="SAM" id="SignalP"/>
    </source>
</evidence>
<dbReference type="GO" id="GO:0071555">
    <property type="term" value="P:cell wall organization"/>
    <property type="evidence" value="ECO:0007669"/>
    <property type="project" value="InterPro"/>
</dbReference>
<dbReference type="AlphaFoldDB" id="A0A0H3FJ42"/>
<dbReference type="InterPro" id="IPR018046">
    <property type="entry name" value="Pili_assmbl_chaperone_CS"/>
</dbReference>
<dbReference type="InterPro" id="IPR050643">
    <property type="entry name" value="Periplasmic_pilus_chap"/>
</dbReference>
<proteinExistence type="inferred from homology"/>
<evidence type="ECO:0000259" key="10">
    <source>
        <dbReference type="Pfam" id="PF00345"/>
    </source>
</evidence>
<dbReference type="HOGENOM" id="CLU_070768_0_2_6"/>
<dbReference type="PANTHER" id="PTHR30251:SF9">
    <property type="entry name" value="CHAPERONE PROTEIN CAF1M"/>
    <property type="match status" value="1"/>
</dbReference>
<dbReference type="InterPro" id="IPR008962">
    <property type="entry name" value="PapD-like_sf"/>
</dbReference>
<evidence type="ECO:0000313" key="13">
    <source>
        <dbReference type="Proteomes" id="UP000008881"/>
    </source>
</evidence>
<sequence length="228" mass="24449">MKPIAAFVFCVAAVASLNASASIVTGGTRVIFDGSHQAASLSVENSDKVTNLVQSWVSPAEGSALKKETMIITPPLFRLEAGKKASIRIVRSGMPVPEDRESLLWLNVKGIPATDDSSAGKNTMQIAINSKIKLIYRPVALKGQSPESSANKVVWKPAAGGVQVNNPTPFYMNFSRIEINNHALSGQYFVAPFSTLNISEGKIPSHGKVTWSLINDYGVKGQDKVSSY</sequence>
<dbReference type="InterPro" id="IPR001829">
    <property type="entry name" value="Pili_assmbl_chaperone_bac"/>
</dbReference>
<dbReference type="EMBL" id="CP002824">
    <property type="protein sequence ID" value="AEG95296.1"/>
    <property type="molecule type" value="Genomic_DNA"/>
</dbReference>
<evidence type="ECO:0000256" key="5">
    <source>
        <dbReference type="ARBA" id="ARBA00022764"/>
    </source>
</evidence>
<dbReference type="InterPro" id="IPR013783">
    <property type="entry name" value="Ig-like_fold"/>
</dbReference>
<evidence type="ECO:0000256" key="4">
    <source>
        <dbReference type="ARBA" id="ARBA00022729"/>
    </source>
</evidence>
<dbReference type="KEGG" id="eae:EAE_01805"/>
<dbReference type="InterPro" id="IPR016147">
    <property type="entry name" value="Pili_assmbl_chaperone_N"/>
</dbReference>
<keyword evidence="6 8" id="KW-0143">Chaperone</keyword>
<keyword evidence="5" id="KW-0574">Periplasm</keyword>
<evidence type="ECO:0000259" key="11">
    <source>
        <dbReference type="Pfam" id="PF02753"/>
    </source>
</evidence>
<comment type="similarity">
    <text evidence="2 8">Belongs to the periplasmic pilus chaperone family.</text>
</comment>
<evidence type="ECO:0000256" key="7">
    <source>
        <dbReference type="ARBA" id="ARBA00023319"/>
    </source>
</evidence>
<dbReference type="RefSeq" id="WP_015703286.1">
    <property type="nucleotide sequence ID" value="NC_015663.1"/>
</dbReference>
<dbReference type="OrthoDB" id="9131059at2"/>
<dbReference type="eggNOG" id="COG3121">
    <property type="taxonomic scope" value="Bacteria"/>
</dbReference>
<feature type="signal peptide" evidence="9">
    <location>
        <begin position="1"/>
        <end position="21"/>
    </location>
</feature>
<dbReference type="InterPro" id="IPR016148">
    <property type="entry name" value="Pili_assmbl_chaperone_C"/>
</dbReference>
<accession>A0A0H3FJ42</accession>
<dbReference type="PROSITE" id="PS00635">
    <property type="entry name" value="PILI_CHAPERONE"/>
    <property type="match status" value="1"/>
</dbReference>
<dbReference type="Gene3D" id="2.60.40.10">
    <property type="entry name" value="Immunoglobulins"/>
    <property type="match status" value="2"/>
</dbReference>
<evidence type="ECO:0000256" key="1">
    <source>
        <dbReference type="ARBA" id="ARBA00004418"/>
    </source>
</evidence>
<dbReference type="Proteomes" id="UP000008881">
    <property type="component" value="Chromosome"/>
</dbReference>
<evidence type="ECO:0000313" key="12">
    <source>
        <dbReference type="EMBL" id="AEG95296.1"/>
    </source>
</evidence>
<keyword evidence="13" id="KW-1185">Reference proteome</keyword>
<dbReference type="GO" id="GO:0030288">
    <property type="term" value="C:outer membrane-bounded periplasmic space"/>
    <property type="evidence" value="ECO:0007669"/>
    <property type="project" value="InterPro"/>
</dbReference>
<dbReference type="GeneID" id="93313491"/>
<evidence type="ECO:0000256" key="3">
    <source>
        <dbReference type="ARBA" id="ARBA00022558"/>
    </source>
</evidence>
<dbReference type="Pfam" id="PF00345">
    <property type="entry name" value="PapD_N"/>
    <property type="match status" value="1"/>
</dbReference>
<feature type="domain" description="Pili assembly chaperone C-terminal" evidence="11">
    <location>
        <begin position="164"/>
        <end position="218"/>
    </location>
</feature>
<gene>
    <name evidence="12" type="ordered locus">EAE_01805</name>
</gene>
<feature type="chain" id="PRO_5002609143" evidence="9">
    <location>
        <begin position="22"/>
        <end position="228"/>
    </location>
</feature>
<reference evidence="12 13" key="1">
    <citation type="journal article" date="2012" name="J. Bacteriol.">
        <title>Complete genome sequence of Enterobacter aerogenes KCTC 2190.</title>
        <authorList>
            <person name="Shin S.H."/>
            <person name="Kim S."/>
            <person name="Kim J.Y."/>
            <person name="Lee S."/>
            <person name="Um Y."/>
            <person name="Oh M.K."/>
            <person name="Kim Y.R."/>
            <person name="Lee J."/>
            <person name="Yang K.S."/>
        </authorList>
    </citation>
    <scope>NUCLEOTIDE SEQUENCE [LARGE SCALE GENOMIC DNA]</scope>
    <source>
        <strain evidence="12 13">KCTC 2190</strain>
    </source>
</reference>
<comment type="subcellular location">
    <subcellularLocation>
        <location evidence="1 8">Periplasm</location>
    </subcellularLocation>
</comment>
<keyword evidence="7" id="KW-0393">Immunoglobulin domain</keyword>
<dbReference type="SUPFAM" id="SSF49354">
    <property type="entry name" value="PapD-like"/>
    <property type="match status" value="1"/>
</dbReference>
<evidence type="ECO:0000256" key="2">
    <source>
        <dbReference type="ARBA" id="ARBA00007399"/>
    </source>
</evidence>
<keyword evidence="3" id="KW-1029">Fimbrium biogenesis</keyword>
<feature type="domain" description="Pili assembly chaperone N-terminal" evidence="10">
    <location>
        <begin position="23"/>
        <end position="141"/>
    </location>
</feature>
<protein>
    <submittedName>
        <fullName evidence="12">Fimbrial assembly chaperone SthB</fullName>
    </submittedName>
</protein>
<dbReference type="FunFam" id="2.60.40.10:FF:000458">
    <property type="entry name" value="Molecular chaperone FimC"/>
    <property type="match status" value="1"/>
</dbReference>
<keyword evidence="4 9" id="KW-0732">Signal</keyword>
<name>A0A0H3FJ42_KLEAK</name>